<proteinExistence type="inferred from homology"/>
<evidence type="ECO:0000313" key="6">
    <source>
        <dbReference type="EMBL" id="NDV40557.1"/>
    </source>
</evidence>
<dbReference type="GO" id="GO:0008124">
    <property type="term" value="F:4-alpha-hydroxytetrahydrobiopterin dehydratase activity"/>
    <property type="evidence" value="ECO:0007669"/>
    <property type="project" value="UniProtKB-EC"/>
</dbReference>
<comment type="similarity">
    <text evidence="2">Belongs to the pterin-4-alpha-carbinolamine dehydratase family.</text>
</comment>
<dbReference type="Gene3D" id="3.30.1360.20">
    <property type="entry name" value="Transcriptional coactivator/pterin dehydratase"/>
    <property type="match status" value="1"/>
</dbReference>
<evidence type="ECO:0000256" key="5">
    <source>
        <dbReference type="ARBA" id="ARBA00030497"/>
    </source>
</evidence>
<dbReference type="SUPFAM" id="SSF55248">
    <property type="entry name" value="PCD-like"/>
    <property type="match status" value="1"/>
</dbReference>
<accession>A0A6B2LUE0</accession>
<keyword evidence="4" id="KW-0456">Lyase</keyword>
<protein>
    <recommendedName>
        <fullName evidence="3">4a-hydroxytetrahydrobiopterin dehydratase</fullName>
        <ecNumber evidence="3">4.2.1.96</ecNumber>
    </recommendedName>
    <alternativeName>
        <fullName evidence="5">4-alpha-hydroxy-tetrahydropterin dehydratase</fullName>
    </alternativeName>
</protein>
<organism evidence="6">
    <name type="scientific">Arcella intermedia</name>
    <dbReference type="NCBI Taxonomy" id="1963864"/>
    <lineage>
        <taxon>Eukaryota</taxon>
        <taxon>Amoebozoa</taxon>
        <taxon>Tubulinea</taxon>
        <taxon>Elardia</taxon>
        <taxon>Arcellinida</taxon>
        <taxon>Sphaerothecina</taxon>
        <taxon>Arcellidae</taxon>
        <taxon>Arcella</taxon>
    </lineage>
</organism>
<dbReference type="AlphaFoldDB" id="A0A6B2LUE0"/>
<dbReference type="GO" id="GO:0006729">
    <property type="term" value="P:tetrahydrobiopterin biosynthetic process"/>
    <property type="evidence" value="ECO:0007669"/>
    <property type="project" value="InterPro"/>
</dbReference>
<dbReference type="EC" id="4.2.1.96" evidence="3"/>
<dbReference type="Pfam" id="PF01329">
    <property type="entry name" value="Pterin_4a"/>
    <property type="match status" value="1"/>
</dbReference>
<evidence type="ECO:0000256" key="2">
    <source>
        <dbReference type="ARBA" id="ARBA00006472"/>
    </source>
</evidence>
<sequence>MASVEWKEVEGRDAIHKRFLFSNFVEAFGFMTSVALESEKMNHHPEWFNVYNRVDITLATHDCSGLSMNDIQLAQKIDHIYSIHKK</sequence>
<dbReference type="CDD" id="cd00914">
    <property type="entry name" value="PCD_DCoH_subfamily_b"/>
    <property type="match status" value="1"/>
</dbReference>
<dbReference type="EMBL" id="GIBP01011588">
    <property type="protein sequence ID" value="NDV40557.1"/>
    <property type="molecule type" value="Transcribed_RNA"/>
</dbReference>
<reference evidence="6" key="1">
    <citation type="journal article" date="2020" name="J. Eukaryot. Microbiol.">
        <title>De novo Sequencing, Assembly and Annotation of the Transcriptome for the Free-Living Testate Amoeba Arcella intermedia.</title>
        <authorList>
            <person name="Ribeiro G.M."/>
            <person name="Porfirio-Sousa A.L."/>
            <person name="Maurer-Alcala X.X."/>
            <person name="Katz L.A."/>
            <person name="Lahr D.J.G."/>
        </authorList>
    </citation>
    <scope>NUCLEOTIDE SEQUENCE</scope>
</reference>
<dbReference type="PANTHER" id="PTHR12599:SF0">
    <property type="entry name" value="PTERIN-4-ALPHA-CARBINOLAMINE DEHYDRATASE"/>
    <property type="match status" value="1"/>
</dbReference>
<dbReference type="NCBIfam" id="NF002018">
    <property type="entry name" value="PRK00823.1-3"/>
    <property type="match status" value="1"/>
</dbReference>
<evidence type="ECO:0000256" key="1">
    <source>
        <dbReference type="ARBA" id="ARBA00001554"/>
    </source>
</evidence>
<name>A0A6B2LUE0_9EUKA</name>
<evidence type="ECO:0000256" key="3">
    <source>
        <dbReference type="ARBA" id="ARBA00013252"/>
    </source>
</evidence>
<comment type="catalytic activity">
    <reaction evidence="1">
        <text>(4aS,6R)-4a-hydroxy-L-erythro-5,6,7,8-tetrahydrobiopterin = (6R)-L-erythro-6,7-dihydrobiopterin + H2O</text>
        <dbReference type="Rhea" id="RHEA:11920"/>
        <dbReference type="ChEBI" id="CHEBI:15377"/>
        <dbReference type="ChEBI" id="CHEBI:15642"/>
        <dbReference type="ChEBI" id="CHEBI:43120"/>
        <dbReference type="EC" id="4.2.1.96"/>
    </reaction>
</comment>
<dbReference type="InterPro" id="IPR036428">
    <property type="entry name" value="PCD_sf"/>
</dbReference>
<dbReference type="InterPro" id="IPR001533">
    <property type="entry name" value="Pterin_deHydtase"/>
</dbReference>
<dbReference type="PANTHER" id="PTHR12599">
    <property type="entry name" value="PTERIN-4-ALPHA-CARBINOLAMINE DEHYDRATASE"/>
    <property type="match status" value="1"/>
</dbReference>
<evidence type="ECO:0000256" key="4">
    <source>
        <dbReference type="ARBA" id="ARBA00023239"/>
    </source>
</evidence>